<evidence type="ECO:0000313" key="2">
    <source>
        <dbReference type="EMBL" id="KMZ93599.1"/>
    </source>
</evidence>
<sequence length="1392" mass="160296">MKGVMRIQVARRVHSLAATSSESQLKKVKSHISSYHESTDDPKRKNKYLGLLRNIYHIIPSRFNETEVWEHFLTALKQERCFAKLKSLVRRNSLVYPPLLCRQIVFLYYIGLDEEANRLLHHLTRKLAKREADMSQEGNAKVNEEMGDVIKMLYVLYHLRKTKQNYKEVVLLCDKYICNTRRDPLNNLRYLLYFHLFYAQMNHSFGKMHRCIEICKHRIGVEQMMFLIRYVNQFLKRLYLSGVILHRGDLSGGVAVRKGELSPEEATHTVGSHPPCYGKKEVHEKVQNELEIFLGNLLRINKNEKDHYVFSSFDDVVLHRGRRDGRGEPPPASSYQPERSSLRRRDSLLGGGGKTFHDGEDPDGGPSWERGDPPLMDTHLVKPPRVTERDLLMYRDIYAACTGEVMKRVLICKESLQADALWNNFLSSMFRDNFAHFVLNQMKGKMKILKEEHLFTFLKQVKLLRLEAHPSVSTTLQVFFKQYSNVQMKSLDNFLIADKMTYYTDLFCECPFVQKYILNMYRQNLNSFNVKILKKIVAKLFYFLKREKPLINGFDVLIKNIFVKVAVSGSLSDIVMVLHTLRQYNFYKHGVNRGHSRGRAPWGGEPYDGIALHDEVAPPWGVSTLAYDEVKKKMLSFFAPICAADNCEGGEVGPTRGGDRLDGLFHVSAPRLDYITGGDVSGGGSEYHCIREHHSVCEHHRRYHRRYHHRYHHRCLHPVCEYLLYRSVIEKVRLGGRLRHDKYVDPNGILMLSKQLAKRFSLFVRRFFSAARSGGSPLHVFDCVNDGVERGLHRVEEKGAQGRDQLGDSGSSPCEEAFPFGDALSVRSSTEEKLGIPSRELHTYAQKHPEEYTTVKRFGDLLLLTLIDNLLYFELKGSHFIRFFLRLFEENSWPLCAYHHFFFYKIFKSFRYSQVSARDRRCVPDRGGIPDRRGIWEGDGHAEDAVAGYLSSEETFERRRRQIVGICRAEVMRVIRRGLRVQGGDSTNEVSVRAVGQASGGPDVDCLINLAFCHLQEEDIIDLFRGAVLPSLNDCLKWKGTDAVVMYALARDPSEGTCSKGESPRGRSDHHHNSTIRCNDFAKIRSLLNANGDNQKRQVQSAEVLRRYEFFYLNMMSRGRGSDALEDPFPTREDYLCYADFLFHRREGCSAQDLLRLARGVHKYGPCNQVGSLLKSIQTAWSSHVHTDSRVSLYVDSEISGTVNLITFHVSYLLLLTAFMKKIVLEDVAPALSQIDSELANGADVSPFWRLLLVQLLYVLKIQGLFSFDLLCSKYRQVTHLYNRSIGQMRKERQRSGSSTLCPRYGDYIWTDKIVKYLQNQKVPFEEGVQLVDSPFTFDVYVPSMNLFLLNGEKSPFCDAFVRCLQDSLFGHMGSKVVRVHEGCYHWLVRGW</sequence>
<gene>
    <name evidence="2" type="ORF">PVMG_01045</name>
</gene>
<dbReference type="OrthoDB" id="370930at2759"/>
<feature type="region of interest" description="Disordered" evidence="1">
    <location>
        <begin position="1053"/>
        <end position="1073"/>
    </location>
</feature>
<accession>A0A0J9TEI3</accession>
<evidence type="ECO:0000256" key="1">
    <source>
        <dbReference type="SAM" id="MobiDB-lite"/>
    </source>
</evidence>
<organism evidence="2 3">
    <name type="scientific">Plasmodium vivax Mauritania I</name>
    <dbReference type="NCBI Taxonomy" id="1035515"/>
    <lineage>
        <taxon>Eukaryota</taxon>
        <taxon>Sar</taxon>
        <taxon>Alveolata</taxon>
        <taxon>Apicomplexa</taxon>
        <taxon>Aconoidasida</taxon>
        <taxon>Haemosporida</taxon>
        <taxon>Plasmodiidae</taxon>
        <taxon>Plasmodium</taxon>
        <taxon>Plasmodium (Plasmodium)</taxon>
    </lineage>
</organism>
<dbReference type="EMBL" id="KQ235038">
    <property type="protein sequence ID" value="KMZ93599.1"/>
    <property type="molecule type" value="Genomic_DNA"/>
</dbReference>
<evidence type="ECO:0000313" key="3">
    <source>
        <dbReference type="Proteomes" id="UP000053776"/>
    </source>
</evidence>
<dbReference type="Proteomes" id="UP000053776">
    <property type="component" value="Unassembled WGS sequence"/>
</dbReference>
<proteinExistence type="predicted"/>
<protein>
    <submittedName>
        <fullName evidence="2">Uncharacterized protein</fullName>
    </submittedName>
</protein>
<name>A0A0J9TEI3_PLAVI</name>
<feature type="region of interest" description="Disordered" evidence="1">
    <location>
        <begin position="320"/>
        <end position="380"/>
    </location>
</feature>
<reference evidence="2 3" key="1">
    <citation type="submission" date="2011-08" db="EMBL/GenBank/DDBJ databases">
        <title>The Genome Sequence of Plasmodium vivax Mauritania I.</title>
        <authorList>
            <consortium name="The Broad Institute Genome Sequencing Platform"/>
            <consortium name="The Broad Institute Genome Sequencing Center for Infectious Disease"/>
            <person name="Neafsey D."/>
            <person name="Carlton J."/>
            <person name="Barnwell J."/>
            <person name="Collins W."/>
            <person name="Escalante A."/>
            <person name="Mullikin J."/>
            <person name="Saul A."/>
            <person name="Guigo R."/>
            <person name="Camara F."/>
            <person name="Young S.K."/>
            <person name="Zeng Q."/>
            <person name="Gargeya S."/>
            <person name="Fitzgerald M."/>
            <person name="Haas B."/>
            <person name="Abouelleil A."/>
            <person name="Alvarado L."/>
            <person name="Arachchi H.M."/>
            <person name="Berlin A."/>
            <person name="Brown A."/>
            <person name="Chapman S.B."/>
            <person name="Chen Z."/>
            <person name="Dunbar C."/>
            <person name="Freedman E."/>
            <person name="Gearin G."/>
            <person name="Gellesch M."/>
            <person name="Goldberg J."/>
            <person name="Griggs A."/>
            <person name="Gujja S."/>
            <person name="Heiman D."/>
            <person name="Howarth C."/>
            <person name="Larson L."/>
            <person name="Lui A."/>
            <person name="MacDonald P.J.P."/>
            <person name="Montmayeur A."/>
            <person name="Murphy C."/>
            <person name="Neiman D."/>
            <person name="Pearson M."/>
            <person name="Priest M."/>
            <person name="Roberts A."/>
            <person name="Saif S."/>
            <person name="Shea T."/>
            <person name="Shenoy N."/>
            <person name="Sisk P."/>
            <person name="Stolte C."/>
            <person name="Sykes S."/>
            <person name="Wortman J."/>
            <person name="Nusbaum C."/>
            <person name="Birren B."/>
        </authorList>
    </citation>
    <scope>NUCLEOTIDE SEQUENCE [LARGE SCALE GENOMIC DNA]</scope>
    <source>
        <strain evidence="2 3">Mauritania I</strain>
    </source>
</reference>